<dbReference type="NCBIfam" id="NF001033">
    <property type="entry name" value="PRK00114.1"/>
    <property type="match status" value="1"/>
</dbReference>
<accession>A0A2K8N263</accession>
<reference evidence="8" key="1">
    <citation type="submission" date="2017-11" db="EMBL/GenBank/DDBJ databases">
        <title>Complete Genome Sequence of Kyrpidia sp. Strain EA-1, a thermophilic, hydrogen-oxidizing Bacterium, isolated from the Azores.</title>
        <authorList>
            <person name="Reiner J.E."/>
            <person name="Lapp C.J."/>
            <person name="Bunk B."/>
            <person name="Gescher J."/>
        </authorList>
    </citation>
    <scope>NUCLEOTIDE SEQUENCE [LARGE SCALE GENOMIC DNA]</scope>
    <source>
        <strain evidence="8">EA-1</strain>
    </source>
</reference>
<dbReference type="CDD" id="cd00498">
    <property type="entry name" value="Hsp33"/>
    <property type="match status" value="1"/>
</dbReference>
<organism evidence="7 8">
    <name type="scientific">Kyrpidia spormannii</name>
    <dbReference type="NCBI Taxonomy" id="2055160"/>
    <lineage>
        <taxon>Bacteria</taxon>
        <taxon>Bacillati</taxon>
        <taxon>Bacillota</taxon>
        <taxon>Bacilli</taxon>
        <taxon>Bacillales</taxon>
        <taxon>Alicyclobacillaceae</taxon>
        <taxon>Kyrpidia</taxon>
    </lineage>
</organism>
<comment type="function">
    <text evidence="6">Redox regulated molecular chaperone. Protects both thermally unfolding and oxidatively damaged proteins from irreversible aggregation. Plays an important role in the bacterial defense system toward oxidative stress.</text>
</comment>
<dbReference type="GO" id="GO:0005737">
    <property type="term" value="C:cytoplasm"/>
    <property type="evidence" value="ECO:0007669"/>
    <property type="project" value="UniProtKB-SubCell"/>
</dbReference>
<keyword evidence="8" id="KW-1185">Reference proteome</keyword>
<dbReference type="GO" id="GO:0051082">
    <property type="term" value="F:unfolded protein binding"/>
    <property type="evidence" value="ECO:0007669"/>
    <property type="project" value="UniProtKB-UniRule"/>
</dbReference>
<dbReference type="HAMAP" id="MF_00117">
    <property type="entry name" value="HslO"/>
    <property type="match status" value="1"/>
</dbReference>
<dbReference type="AlphaFoldDB" id="A0A2K8N263"/>
<dbReference type="InterPro" id="IPR000397">
    <property type="entry name" value="Heat_shock_Hsp33"/>
</dbReference>
<evidence type="ECO:0000256" key="6">
    <source>
        <dbReference type="HAMAP-Rule" id="MF_00117"/>
    </source>
</evidence>
<dbReference type="KEGG" id="kyr:CVV65_00540"/>
<gene>
    <name evidence="6" type="primary">hslO</name>
    <name evidence="7" type="ORF">CVV65_00540</name>
</gene>
<dbReference type="InterPro" id="IPR016154">
    <property type="entry name" value="Heat_shock_Hsp33_C"/>
</dbReference>
<evidence type="ECO:0000256" key="3">
    <source>
        <dbReference type="ARBA" id="ARBA00023157"/>
    </source>
</evidence>
<dbReference type="Gene3D" id="3.90.1280.10">
    <property type="entry name" value="HSP33 redox switch-like"/>
    <property type="match status" value="1"/>
</dbReference>
<dbReference type="EMBL" id="CP024955">
    <property type="protein sequence ID" value="ATY83653.1"/>
    <property type="molecule type" value="Genomic_DNA"/>
</dbReference>
<dbReference type="SUPFAM" id="SSF64397">
    <property type="entry name" value="Hsp33 domain"/>
    <property type="match status" value="1"/>
</dbReference>
<keyword evidence="3 6" id="KW-1015">Disulfide bond</keyword>
<evidence type="ECO:0000256" key="5">
    <source>
        <dbReference type="ARBA" id="ARBA00023284"/>
    </source>
</evidence>
<keyword evidence="1 6" id="KW-0963">Cytoplasm</keyword>
<dbReference type="Pfam" id="PF01430">
    <property type="entry name" value="HSP33"/>
    <property type="match status" value="1"/>
</dbReference>
<dbReference type="Proteomes" id="UP000231932">
    <property type="component" value="Chromosome"/>
</dbReference>
<evidence type="ECO:0000313" key="7">
    <source>
        <dbReference type="EMBL" id="ATY83653.1"/>
    </source>
</evidence>
<comment type="subcellular location">
    <subcellularLocation>
        <location evidence="6">Cytoplasm</location>
    </subcellularLocation>
</comment>
<dbReference type="Gene3D" id="3.55.30.10">
    <property type="entry name" value="Hsp33 domain"/>
    <property type="match status" value="1"/>
</dbReference>
<sequence>MGHRRENRDRHSGGKTLHDYIVRAVARSGKVRAYAARTTELVEELRRRHGTWPVVTAALGRAATVGAMIGAMLKGDQRLTVQVMGDGPVGTIVVDADAAGRVRGFADHPNVDLPLNDQGKLDVAGAVGKGALYVVKDLGFGEPYRGSVPLVSGELGEDFAYYFAVSEQLPSSVGVGVLVDTHGRVKQAGGFIIQSFPGLSEEETTDLEGALTSIPSVTAMLDRGVTPEELLAHVVPDVRVLDRVPVAFRCRCSRQRIERILVALGKEERESLCQEQGGAEVRCQFCGKVYRFSCEALRALDEGRSV</sequence>
<feature type="disulfide bond" description="Redox-active" evidence="6">
    <location>
        <begin position="250"/>
        <end position="252"/>
    </location>
</feature>
<protein>
    <recommendedName>
        <fullName evidence="6">33 kDa chaperonin</fullName>
    </recommendedName>
    <alternativeName>
        <fullName evidence="6">Heat shock protein 33 homolog</fullName>
        <shortName evidence="6">HSP33</shortName>
    </alternativeName>
</protein>
<keyword evidence="2 6" id="KW-0862">Zinc</keyword>
<evidence type="ECO:0000256" key="1">
    <source>
        <dbReference type="ARBA" id="ARBA00022490"/>
    </source>
</evidence>
<dbReference type="SUPFAM" id="SSF118352">
    <property type="entry name" value="HSP33 redox switch-like"/>
    <property type="match status" value="1"/>
</dbReference>
<comment type="PTM">
    <text evidence="6">Under oxidizing conditions two disulfide bonds are formed involving the reactive cysteines. Under reducing conditions zinc is bound to the reactive cysteines and the protein is inactive.</text>
</comment>
<dbReference type="PANTHER" id="PTHR30111">
    <property type="entry name" value="33 KDA CHAPERONIN"/>
    <property type="match status" value="1"/>
</dbReference>
<comment type="similarity">
    <text evidence="6">Belongs to the HSP33 family.</text>
</comment>
<dbReference type="PANTHER" id="PTHR30111:SF1">
    <property type="entry name" value="33 KDA CHAPERONIN"/>
    <property type="match status" value="1"/>
</dbReference>
<dbReference type="InterPro" id="IPR016153">
    <property type="entry name" value="Heat_shock_Hsp33_N"/>
</dbReference>
<evidence type="ECO:0000313" key="8">
    <source>
        <dbReference type="Proteomes" id="UP000231932"/>
    </source>
</evidence>
<name>A0A2K8N263_9BACL</name>
<evidence type="ECO:0000256" key="4">
    <source>
        <dbReference type="ARBA" id="ARBA00023186"/>
    </source>
</evidence>
<evidence type="ECO:0000256" key="2">
    <source>
        <dbReference type="ARBA" id="ARBA00022833"/>
    </source>
</evidence>
<feature type="disulfide bond" description="Redox-active" evidence="6">
    <location>
        <begin position="283"/>
        <end position="286"/>
    </location>
</feature>
<dbReference type="OrthoDB" id="9776534at2"/>
<keyword evidence="4 6" id="KW-0143">Chaperone</keyword>
<dbReference type="GO" id="GO:0042026">
    <property type="term" value="P:protein refolding"/>
    <property type="evidence" value="ECO:0007669"/>
    <property type="project" value="TreeGrafter"/>
</dbReference>
<dbReference type="RefSeq" id="WP_100666512.1">
    <property type="nucleotide sequence ID" value="NZ_CP024955.1"/>
</dbReference>
<proteinExistence type="inferred from homology"/>
<dbReference type="GO" id="GO:0044183">
    <property type="term" value="F:protein folding chaperone"/>
    <property type="evidence" value="ECO:0007669"/>
    <property type="project" value="TreeGrafter"/>
</dbReference>
<dbReference type="PIRSF" id="PIRSF005261">
    <property type="entry name" value="Heat_shock_Hsp33"/>
    <property type="match status" value="1"/>
</dbReference>
<keyword evidence="5 6" id="KW-0676">Redox-active center</keyword>